<keyword evidence="3" id="KW-1185">Reference proteome</keyword>
<feature type="transmembrane region" description="Helical" evidence="1">
    <location>
        <begin position="155"/>
        <end position="181"/>
    </location>
</feature>
<feature type="transmembrane region" description="Helical" evidence="1">
    <location>
        <begin position="93"/>
        <end position="120"/>
    </location>
</feature>
<reference evidence="2 3" key="1">
    <citation type="submission" date="2019-05" db="EMBL/GenBank/DDBJ databases">
        <authorList>
            <consortium name="Pathogen Informatics"/>
        </authorList>
    </citation>
    <scope>NUCLEOTIDE SEQUENCE [LARGE SCALE GENOMIC DNA]</scope>
    <source>
        <strain evidence="2 3">NCTC503</strain>
    </source>
</reference>
<dbReference type="AlphaFoldDB" id="A0A4U9QTA1"/>
<organism evidence="2 3">
    <name type="scientific">Hathewaya histolytica</name>
    <name type="common">Clostridium histolyticum</name>
    <dbReference type="NCBI Taxonomy" id="1498"/>
    <lineage>
        <taxon>Bacteria</taxon>
        <taxon>Bacillati</taxon>
        <taxon>Bacillota</taxon>
        <taxon>Clostridia</taxon>
        <taxon>Eubacteriales</taxon>
        <taxon>Clostridiaceae</taxon>
        <taxon>Hathewaya</taxon>
    </lineage>
</organism>
<keyword evidence="1" id="KW-0472">Membrane</keyword>
<evidence type="ECO:0000313" key="2">
    <source>
        <dbReference type="EMBL" id="VTQ81735.1"/>
    </source>
</evidence>
<feature type="transmembrane region" description="Helical" evidence="1">
    <location>
        <begin position="12"/>
        <end position="30"/>
    </location>
</feature>
<proteinExistence type="predicted"/>
<evidence type="ECO:0000313" key="3">
    <source>
        <dbReference type="Proteomes" id="UP000308489"/>
    </source>
</evidence>
<sequence length="421" mass="46519">MAHNIKRKIYKTYYVMIGYFLIFASVGLIMDKPKKVFLGLKNILFQSNILITDYVALGGIGAALFNASILSIIFLFLFIYVGIKPNGSTISCLWLMFGFGLFGKNLLNVWPIVFGVWLYSKYQKEPFLNYILIASFGTTLAPTLNELIFTNIFPLYISIPFALFISTTIGFILSPVTSYCIRIHQGYNLYNTGLSAGLIGTVLMSIFRAFGINFETRLIWAKGHNLFFGTLLICIFISFIILGYIFDKETFKKLKKIFKQPGRLVSDFYIMYGSGATFVNMGILGMTFTILVILIGGDLNGPTMGGIFTVVGFGAFGKHLRNVIPVTVGAMLSSFLNIWAINSPSMLLAILFSTTLAPISGHFGWIFGIIAGFTHVCMVMNLGYLHGGINLYNNGFAGGIVAMILVPIITSFKDKVVSSVD</sequence>
<keyword evidence="1" id="KW-0812">Transmembrane</keyword>
<feature type="transmembrane region" description="Helical" evidence="1">
    <location>
        <begin position="268"/>
        <end position="293"/>
    </location>
</feature>
<dbReference type="EMBL" id="LR590481">
    <property type="protein sequence ID" value="VTQ81735.1"/>
    <property type="molecule type" value="Genomic_DNA"/>
</dbReference>
<evidence type="ECO:0000256" key="1">
    <source>
        <dbReference type="SAM" id="Phobius"/>
    </source>
</evidence>
<feature type="transmembrane region" description="Helical" evidence="1">
    <location>
        <begin position="299"/>
        <end position="316"/>
    </location>
</feature>
<keyword evidence="1" id="KW-1133">Transmembrane helix</keyword>
<feature type="transmembrane region" description="Helical" evidence="1">
    <location>
        <begin position="391"/>
        <end position="412"/>
    </location>
</feature>
<protein>
    <submittedName>
        <fullName evidence="2">Protein of uncharacterized function (DUF1576)</fullName>
    </submittedName>
</protein>
<dbReference type="InterPro" id="IPR011470">
    <property type="entry name" value="DUF1576"/>
</dbReference>
<feature type="transmembrane region" description="Helical" evidence="1">
    <location>
        <begin position="51"/>
        <end position="81"/>
    </location>
</feature>
<dbReference type="Proteomes" id="UP000308489">
    <property type="component" value="Chromosome 1"/>
</dbReference>
<accession>A0A4U9QTA1</accession>
<feature type="transmembrane region" description="Helical" evidence="1">
    <location>
        <begin position="323"/>
        <end position="342"/>
    </location>
</feature>
<name>A0A4U9QTA1_HATHI</name>
<gene>
    <name evidence="2" type="ORF">NCTC503_00060</name>
</gene>
<feature type="transmembrane region" description="Helical" evidence="1">
    <location>
        <begin position="362"/>
        <end position="384"/>
    </location>
</feature>
<feature type="transmembrane region" description="Helical" evidence="1">
    <location>
        <begin position="226"/>
        <end position="247"/>
    </location>
</feature>
<dbReference type="RefSeq" id="WP_138208916.1">
    <property type="nucleotide sequence ID" value="NZ_CBCRUQ010000035.1"/>
</dbReference>
<dbReference type="OrthoDB" id="9776502at2"/>
<feature type="transmembrane region" description="Helical" evidence="1">
    <location>
        <begin position="193"/>
        <end position="214"/>
    </location>
</feature>
<dbReference type="KEGG" id="hhw:NCTC503_00060"/>
<dbReference type="Pfam" id="PF07613">
    <property type="entry name" value="DUF1576"/>
    <property type="match status" value="2"/>
</dbReference>